<dbReference type="AlphaFoldDB" id="A0A0J1GSC6"/>
<keyword evidence="2" id="KW-1185">Reference proteome</keyword>
<dbReference type="RefSeq" id="WP_047880915.1">
    <property type="nucleotide sequence ID" value="NZ_LDOT01000045.1"/>
</dbReference>
<dbReference type="PANTHER" id="PTHR12526:SF630">
    <property type="entry name" value="GLYCOSYLTRANSFERASE"/>
    <property type="match status" value="1"/>
</dbReference>
<keyword evidence="1" id="KW-0808">Transferase</keyword>
<evidence type="ECO:0000313" key="2">
    <source>
        <dbReference type="Proteomes" id="UP000036097"/>
    </source>
</evidence>
<dbReference type="OrthoDB" id="9769600at2"/>
<dbReference type="PANTHER" id="PTHR12526">
    <property type="entry name" value="GLYCOSYLTRANSFERASE"/>
    <property type="match status" value="1"/>
</dbReference>
<dbReference type="EMBL" id="LDOT01000045">
    <property type="protein sequence ID" value="KLV02645.1"/>
    <property type="molecule type" value="Genomic_DNA"/>
</dbReference>
<dbReference type="PATRIC" id="fig|1195763.3.peg.4556"/>
<dbReference type="SUPFAM" id="SSF53756">
    <property type="entry name" value="UDP-Glycosyltransferase/glycogen phosphorylase"/>
    <property type="match status" value="1"/>
</dbReference>
<sequence>MEFLVFGEDWGRHPSSSQHLLQAIVQRYDVHWINSIGLRQPTLNLRDLKRIWEKVTTRSRHTDTGQNTHTAKPTTVIKPLVWPMAQHAILKALNSHLLKRQLSPKTCQRIVWAALPSAIDYLDICDSDLVVYYCGDDFAALAGVDHQLAINAEQRLIARADIIFACSPTLKAKFPASKTVLLPHGVHLSQFAKPSPCPDDIDPSRPSIGFYGSLNNWLDQGLITTLAQARPNTNFYFIGRQDGDTKILRQQDNIILLPAKPHHQLASYLQHWTMAVLPFVDNAQIRACNPLKLREYLAAGCPVISSNFPATTPYKSVITTATSTAEWLDAIDHYSQWTPSQRQNYSQRAYQAVANERWEYRASQAIEIIKSRLSR</sequence>
<dbReference type="Proteomes" id="UP000036097">
    <property type="component" value="Unassembled WGS sequence"/>
</dbReference>
<accession>A0A0J1GSC6</accession>
<evidence type="ECO:0000313" key="1">
    <source>
        <dbReference type="EMBL" id="KLV02645.1"/>
    </source>
</evidence>
<protein>
    <submittedName>
        <fullName evidence="1">Glycosyl transferase family 1</fullName>
    </submittedName>
</protein>
<dbReference type="GO" id="GO:0016740">
    <property type="term" value="F:transferase activity"/>
    <property type="evidence" value="ECO:0007669"/>
    <property type="project" value="UniProtKB-KW"/>
</dbReference>
<dbReference type="STRING" id="1195763.ABT56_21215"/>
<proteinExistence type="predicted"/>
<reference evidence="1 2" key="1">
    <citation type="submission" date="2015-05" db="EMBL/GenBank/DDBJ databases">
        <title>Photobacterium galathea sp. nov.</title>
        <authorList>
            <person name="Machado H."/>
            <person name="Gram L."/>
        </authorList>
    </citation>
    <scope>NUCLEOTIDE SEQUENCE [LARGE SCALE GENOMIC DNA]</scope>
    <source>
        <strain evidence="1 2">CGMCC 1.12159</strain>
    </source>
</reference>
<organism evidence="1 2">
    <name type="scientific">Photobacterium aquae</name>
    <dbReference type="NCBI Taxonomy" id="1195763"/>
    <lineage>
        <taxon>Bacteria</taxon>
        <taxon>Pseudomonadati</taxon>
        <taxon>Pseudomonadota</taxon>
        <taxon>Gammaproteobacteria</taxon>
        <taxon>Vibrionales</taxon>
        <taxon>Vibrionaceae</taxon>
        <taxon>Photobacterium</taxon>
    </lineage>
</organism>
<name>A0A0J1GSC6_9GAMM</name>
<gene>
    <name evidence="1" type="ORF">ABT56_21215</name>
</gene>
<dbReference type="Pfam" id="PF13692">
    <property type="entry name" value="Glyco_trans_1_4"/>
    <property type="match status" value="1"/>
</dbReference>
<dbReference type="Gene3D" id="3.40.50.2000">
    <property type="entry name" value="Glycogen Phosphorylase B"/>
    <property type="match status" value="1"/>
</dbReference>
<comment type="caution">
    <text evidence="1">The sequence shown here is derived from an EMBL/GenBank/DDBJ whole genome shotgun (WGS) entry which is preliminary data.</text>
</comment>